<feature type="transmembrane region" description="Helical" evidence="1">
    <location>
        <begin position="22"/>
        <end position="46"/>
    </location>
</feature>
<comment type="caution">
    <text evidence="2">The sequence shown here is derived from an EMBL/GenBank/DDBJ whole genome shotgun (WGS) entry which is preliminary data.</text>
</comment>
<evidence type="ECO:0000313" key="3">
    <source>
        <dbReference type="Proteomes" id="UP000295626"/>
    </source>
</evidence>
<feature type="transmembrane region" description="Helical" evidence="1">
    <location>
        <begin position="108"/>
        <end position="125"/>
    </location>
</feature>
<dbReference type="EMBL" id="SMKE01000331">
    <property type="protein sequence ID" value="TDB95011.1"/>
    <property type="molecule type" value="Genomic_DNA"/>
</dbReference>
<reference evidence="2 3" key="1">
    <citation type="submission" date="2019-02" db="EMBL/GenBank/DDBJ databases">
        <title>Draft genome sequences of novel Actinobacteria.</title>
        <authorList>
            <person name="Sahin N."/>
            <person name="Ay H."/>
            <person name="Saygin H."/>
        </authorList>
    </citation>
    <scope>NUCLEOTIDE SEQUENCE [LARGE SCALE GENOMIC DNA]</scope>
    <source>
        <strain evidence="2 3">JCM 30529</strain>
    </source>
</reference>
<feature type="non-terminal residue" evidence="2">
    <location>
        <position position="127"/>
    </location>
</feature>
<protein>
    <submittedName>
        <fullName evidence="2">Uncharacterized protein</fullName>
    </submittedName>
</protein>
<evidence type="ECO:0000313" key="2">
    <source>
        <dbReference type="EMBL" id="TDB95011.1"/>
    </source>
</evidence>
<name>A0ABY2DGN1_9ACTN</name>
<gene>
    <name evidence="2" type="ORF">E1091_10505</name>
</gene>
<keyword evidence="1" id="KW-1133">Transmembrane helix</keyword>
<dbReference type="Proteomes" id="UP000295626">
    <property type="component" value="Unassembled WGS sequence"/>
</dbReference>
<feature type="transmembrane region" description="Helical" evidence="1">
    <location>
        <begin position="75"/>
        <end position="96"/>
    </location>
</feature>
<evidence type="ECO:0000256" key="1">
    <source>
        <dbReference type="SAM" id="Phobius"/>
    </source>
</evidence>
<keyword evidence="1" id="KW-0812">Transmembrane</keyword>
<accession>A0ABY2DGN1</accession>
<keyword evidence="1" id="KW-0472">Membrane</keyword>
<sequence length="127" mass="13446">MIESPVEPAEPARPARPATVTAAFWVQLAQVAVLLLLVGLVVWYAVHWNGQIDRAVRLVPDADPDEVSGERINNVVTSSAFALPALLVAIVLAVTAPRVRRGRNGARITVLVAGGLQFVACLGMPCS</sequence>
<keyword evidence="3" id="KW-1185">Reference proteome</keyword>
<organism evidence="2 3">
    <name type="scientific">Micromonospora fluostatini</name>
    <dbReference type="NCBI Taxonomy" id="1629071"/>
    <lineage>
        <taxon>Bacteria</taxon>
        <taxon>Bacillati</taxon>
        <taxon>Actinomycetota</taxon>
        <taxon>Actinomycetes</taxon>
        <taxon>Micromonosporales</taxon>
        <taxon>Micromonosporaceae</taxon>
        <taxon>Micromonospora</taxon>
    </lineage>
</organism>
<proteinExistence type="predicted"/>